<name>A0A6J4UYE3_9BACT</name>
<feature type="region of interest" description="Disordered" evidence="1">
    <location>
        <begin position="1"/>
        <end position="74"/>
    </location>
</feature>
<dbReference type="EMBL" id="CADCWF010000189">
    <property type="protein sequence ID" value="CAA9563968.1"/>
    <property type="molecule type" value="Genomic_DNA"/>
</dbReference>
<gene>
    <name evidence="2" type="ORF">AVDCRST_MAG59-2850</name>
</gene>
<dbReference type="AlphaFoldDB" id="A0A6J4UYE3"/>
<organism evidence="2">
    <name type="scientific">uncultured Thermomicrobiales bacterium</name>
    <dbReference type="NCBI Taxonomy" id="1645740"/>
    <lineage>
        <taxon>Bacteria</taxon>
        <taxon>Pseudomonadati</taxon>
        <taxon>Thermomicrobiota</taxon>
        <taxon>Thermomicrobia</taxon>
        <taxon>Thermomicrobiales</taxon>
        <taxon>environmental samples</taxon>
    </lineage>
</organism>
<proteinExistence type="predicted"/>
<evidence type="ECO:0000256" key="1">
    <source>
        <dbReference type="SAM" id="MobiDB-lite"/>
    </source>
</evidence>
<accession>A0A6J4UYE3</accession>
<feature type="compositionally biased region" description="Basic and acidic residues" evidence="1">
    <location>
        <begin position="1"/>
        <end position="12"/>
    </location>
</feature>
<feature type="non-terminal residue" evidence="2">
    <location>
        <position position="74"/>
    </location>
</feature>
<evidence type="ECO:0000313" key="2">
    <source>
        <dbReference type="EMBL" id="CAA9563968.1"/>
    </source>
</evidence>
<feature type="compositionally biased region" description="Basic and acidic residues" evidence="1">
    <location>
        <begin position="44"/>
        <end position="55"/>
    </location>
</feature>
<protein>
    <submittedName>
        <fullName evidence="2">Uncharacterized protein</fullName>
    </submittedName>
</protein>
<reference evidence="2" key="1">
    <citation type="submission" date="2020-02" db="EMBL/GenBank/DDBJ databases">
        <authorList>
            <person name="Meier V. D."/>
        </authorList>
    </citation>
    <scope>NUCLEOTIDE SEQUENCE</scope>
    <source>
        <strain evidence="2">AVDCRST_MAG59</strain>
    </source>
</reference>
<feature type="non-terminal residue" evidence="2">
    <location>
        <position position="1"/>
    </location>
</feature>
<sequence>EAAHRPQPDDPGARAPAAGGGGGGDARLPVRRPAQPDRRRRRARLEATDRGDRRAGAGARGRRLARAAAVRASL</sequence>